<dbReference type="Pfam" id="PF19409">
    <property type="entry name" value="Thiopep_pre"/>
    <property type="match status" value="1"/>
</dbReference>
<keyword evidence="3" id="KW-1185">Reference proteome</keyword>
<protein>
    <recommendedName>
        <fullName evidence="4">Thiazolylpeptide-type bacteriocin</fullName>
    </recommendedName>
</protein>
<reference evidence="2 3" key="1">
    <citation type="submission" date="2021-01" db="EMBL/GenBank/DDBJ databases">
        <title>Whole genome shotgun sequence of Plantactinospora mayteni NBRC 109088.</title>
        <authorList>
            <person name="Komaki H."/>
            <person name="Tamura T."/>
        </authorList>
    </citation>
    <scope>NUCLEOTIDE SEQUENCE [LARGE SCALE GENOMIC DNA]</scope>
    <source>
        <strain evidence="2 3">NBRC 109088</strain>
    </source>
</reference>
<dbReference type="EMBL" id="BONX01000045">
    <property type="protein sequence ID" value="GIG99436.1"/>
    <property type="molecule type" value="Genomic_DNA"/>
</dbReference>
<evidence type="ECO:0000313" key="3">
    <source>
        <dbReference type="Proteomes" id="UP000621500"/>
    </source>
</evidence>
<name>A0ABQ4EXP7_9ACTN</name>
<dbReference type="InterPro" id="IPR023895">
    <property type="entry name" value="Thiopep_bacteriocin_prcur"/>
</dbReference>
<evidence type="ECO:0000313" key="2">
    <source>
        <dbReference type="EMBL" id="GIG99436.1"/>
    </source>
</evidence>
<organism evidence="2 3">
    <name type="scientific">Plantactinospora mayteni</name>
    <dbReference type="NCBI Taxonomy" id="566021"/>
    <lineage>
        <taxon>Bacteria</taxon>
        <taxon>Bacillati</taxon>
        <taxon>Actinomycetota</taxon>
        <taxon>Actinomycetes</taxon>
        <taxon>Micromonosporales</taxon>
        <taxon>Micromonosporaceae</taxon>
        <taxon>Plantactinospora</taxon>
    </lineage>
</organism>
<dbReference type="RefSeq" id="WP_203860818.1">
    <property type="nucleotide sequence ID" value="NZ_BAAAZQ010000014.1"/>
</dbReference>
<dbReference type="Proteomes" id="UP000621500">
    <property type="component" value="Unassembled WGS sequence"/>
</dbReference>
<dbReference type="NCBIfam" id="TIGR03892">
    <property type="entry name" value="thiopep_precurs"/>
    <property type="match status" value="1"/>
</dbReference>
<evidence type="ECO:0000256" key="1">
    <source>
        <dbReference type="SAM" id="MobiDB-lite"/>
    </source>
</evidence>
<proteinExistence type="predicted"/>
<evidence type="ECO:0008006" key="4">
    <source>
        <dbReference type="Google" id="ProtNLM"/>
    </source>
</evidence>
<accession>A0ABQ4EXP7</accession>
<comment type="caution">
    <text evidence="2">The sequence shown here is derived from an EMBL/GenBank/DDBJ whole genome shotgun (WGS) entry which is preliminary data.</text>
</comment>
<feature type="region of interest" description="Disordered" evidence="1">
    <location>
        <begin position="43"/>
        <end position="63"/>
    </location>
</feature>
<sequence length="63" mass="6397">MVNEFGQSQGDLASLAEELLELESETFSVSDYADASEAILASCSSSGTTSTCSSTTSTTSCSA</sequence>
<gene>
    <name evidence="2" type="ORF">Pma05_60090</name>
</gene>